<proteinExistence type="inferred from homology"/>
<evidence type="ECO:0000256" key="21">
    <source>
        <dbReference type="ARBA" id="ARBA00023180"/>
    </source>
</evidence>
<evidence type="ECO:0000256" key="26">
    <source>
        <dbReference type="ARBA" id="ARBA00047847"/>
    </source>
</evidence>
<gene>
    <name evidence="29" type="ORF">AALO_G00283030</name>
</gene>
<dbReference type="Proteomes" id="UP000823561">
    <property type="component" value="Chromosome 22"/>
</dbReference>
<evidence type="ECO:0000256" key="16">
    <source>
        <dbReference type="ARBA" id="ARBA00022968"/>
    </source>
</evidence>
<evidence type="ECO:0000256" key="5">
    <source>
        <dbReference type="ARBA" id="ARBA00004840"/>
    </source>
</evidence>
<protein>
    <recommendedName>
        <fullName evidence="23">Xylosyltransferase 2</fullName>
        <ecNumber evidence="9">2.4.2.26</ecNumber>
    </recommendedName>
    <alternativeName>
        <fullName evidence="24">Xylosyltransferase II</fullName>
    </alternativeName>
</protein>
<comment type="subcellular location">
    <subcellularLocation>
        <location evidence="3">Golgi apparatus membrane</location>
        <topology evidence="3">Single-pass type II membrane protein</topology>
    </subcellularLocation>
    <subcellularLocation>
        <location evidence="4">Secreted</location>
    </subcellularLocation>
</comment>
<keyword evidence="15" id="KW-0460">Magnesium</keyword>
<evidence type="ECO:0000256" key="1">
    <source>
        <dbReference type="ARBA" id="ARBA00001936"/>
    </source>
</evidence>
<feature type="region of interest" description="Disordered" evidence="27">
    <location>
        <begin position="562"/>
        <end position="585"/>
    </location>
</feature>
<evidence type="ECO:0000256" key="23">
    <source>
        <dbReference type="ARBA" id="ARBA00039683"/>
    </source>
</evidence>
<dbReference type="PANTHER" id="PTHR46025:SF1">
    <property type="entry name" value="XYLOSYLTRANSFERASE 2"/>
    <property type="match status" value="1"/>
</dbReference>
<comment type="cofactor">
    <cofactor evidence="1">
        <name>Mn(2+)</name>
        <dbReference type="ChEBI" id="CHEBI:29035"/>
    </cofactor>
</comment>
<accession>A0AAV6FRV3</accession>
<feature type="domain" description="Xylosyltransferase C-terminal" evidence="28">
    <location>
        <begin position="276"/>
        <end position="422"/>
    </location>
</feature>
<comment type="pathway">
    <text evidence="5">Glycan metabolism; chondroitin sulfate biosynthesis.</text>
</comment>
<comment type="cofactor">
    <cofactor evidence="2">
        <name>Mg(2+)</name>
        <dbReference type="ChEBI" id="CHEBI:18420"/>
    </cofactor>
</comment>
<evidence type="ECO:0000256" key="18">
    <source>
        <dbReference type="ARBA" id="ARBA00023034"/>
    </source>
</evidence>
<evidence type="ECO:0000256" key="6">
    <source>
        <dbReference type="ARBA" id="ARBA00005093"/>
    </source>
</evidence>
<organism evidence="29 30">
    <name type="scientific">Alosa alosa</name>
    <name type="common">allis shad</name>
    <dbReference type="NCBI Taxonomy" id="278164"/>
    <lineage>
        <taxon>Eukaryota</taxon>
        <taxon>Metazoa</taxon>
        <taxon>Chordata</taxon>
        <taxon>Craniata</taxon>
        <taxon>Vertebrata</taxon>
        <taxon>Euteleostomi</taxon>
        <taxon>Actinopterygii</taxon>
        <taxon>Neopterygii</taxon>
        <taxon>Teleostei</taxon>
        <taxon>Clupei</taxon>
        <taxon>Clupeiformes</taxon>
        <taxon>Clupeoidei</taxon>
        <taxon>Clupeidae</taxon>
        <taxon>Alosa</taxon>
    </lineage>
</organism>
<keyword evidence="18" id="KW-0333">Golgi apparatus</keyword>
<evidence type="ECO:0000256" key="3">
    <source>
        <dbReference type="ARBA" id="ARBA00004323"/>
    </source>
</evidence>
<comment type="pathway">
    <text evidence="6">Glycan metabolism; heparan sulfate biosynthesis.</text>
</comment>
<keyword evidence="14" id="KW-0479">Metal-binding</keyword>
<reference evidence="29" key="1">
    <citation type="submission" date="2020-10" db="EMBL/GenBank/DDBJ databases">
        <title>Chromosome-scale genome assembly of the Allis shad, Alosa alosa.</title>
        <authorList>
            <person name="Margot Z."/>
            <person name="Christophe K."/>
            <person name="Cabau C."/>
            <person name="Louis A."/>
            <person name="Berthelot C."/>
            <person name="Parey E."/>
            <person name="Roest Crollius H."/>
            <person name="Montfort J."/>
            <person name="Robinson-Rechavi M."/>
            <person name="Bucao C."/>
            <person name="Bouchez O."/>
            <person name="Gislard M."/>
            <person name="Lluch J."/>
            <person name="Milhes M."/>
            <person name="Lampietro C."/>
            <person name="Lopez Roques C."/>
            <person name="Donnadieu C."/>
            <person name="Braasch I."/>
            <person name="Desvignes T."/>
            <person name="Postlethwait J."/>
            <person name="Bobe J."/>
            <person name="Guiguen Y."/>
        </authorList>
    </citation>
    <scope>NUCLEOTIDE SEQUENCE</scope>
    <source>
        <strain evidence="29">M-15738</strain>
        <tissue evidence="29">Blood</tissue>
    </source>
</reference>
<comment type="similarity">
    <text evidence="7">Belongs to the glycosyltransferase 14 family. XylT subfamily.</text>
</comment>
<evidence type="ECO:0000256" key="2">
    <source>
        <dbReference type="ARBA" id="ARBA00001946"/>
    </source>
</evidence>
<evidence type="ECO:0000256" key="25">
    <source>
        <dbReference type="ARBA" id="ARBA00045793"/>
    </source>
</evidence>
<dbReference type="PANTHER" id="PTHR46025">
    <property type="entry name" value="XYLOSYLTRANSFERASE OXT"/>
    <property type="match status" value="1"/>
</dbReference>
<evidence type="ECO:0000256" key="24">
    <source>
        <dbReference type="ARBA" id="ARBA00041721"/>
    </source>
</evidence>
<dbReference type="InterPro" id="IPR003406">
    <property type="entry name" value="Glyco_trans_14"/>
</dbReference>
<dbReference type="Pfam" id="PF12529">
    <property type="entry name" value="Xylo_C"/>
    <property type="match status" value="1"/>
</dbReference>
<comment type="subunit">
    <text evidence="8">Monomer.</text>
</comment>
<keyword evidence="16" id="KW-0735">Signal-anchor</keyword>
<evidence type="ECO:0000313" key="30">
    <source>
        <dbReference type="Proteomes" id="UP000823561"/>
    </source>
</evidence>
<keyword evidence="10" id="KW-0964">Secreted</keyword>
<evidence type="ECO:0000256" key="4">
    <source>
        <dbReference type="ARBA" id="ARBA00004613"/>
    </source>
</evidence>
<name>A0AAV6FRV3_9TELE</name>
<dbReference type="InterPro" id="IPR024448">
    <property type="entry name" value="XylT_C"/>
</dbReference>
<dbReference type="InterPro" id="IPR043538">
    <property type="entry name" value="XYLT"/>
</dbReference>
<evidence type="ECO:0000256" key="9">
    <source>
        <dbReference type="ARBA" id="ARBA00011972"/>
    </source>
</evidence>
<evidence type="ECO:0000256" key="15">
    <source>
        <dbReference type="ARBA" id="ARBA00022842"/>
    </source>
</evidence>
<evidence type="ECO:0000256" key="27">
    <source>
        <dbReference type="SAM" id="MobiDB-lite"/>
    </source>
</evidence>
<evidence type="ECO:0000313" key="29">
    <source>
        <dbReference type="EMBL" id="KAG5263141.1"/>
    </source>
</evidence>
<dbReference type="GO" id="GO:0050650">
    <property type="term" value="P:chondroitin sulfate proteoglycan biosynthetic process"/>
    <property type="evidence" value="ECO:0007669"/>
    <property type="project" value="TreeGrafter"/>
</dbReference>
<comment type="function">
    <text evidence="25">Catalyzes the first step in the biosynthesis of chondroitin sulfate, heparan sulfate and dermatan sulfate proteoglycans, such as DCN. Transfers D-xylose from UDP-D-xylose to specific serine residues of the core protein.</text>
</comment>
<sequence>MVRLSTSSSCSLIKAIYHRDHFYYIHVDKRSNYLHREVLAMAAQYPNVRATPWRMVTIWGGASLLTAYLQSMADLLDMSDWTWDYYINLSATDFPTSATDFPTRTNDELVAFLSKHRDKNFLKSHGRENARFIKKQGLDRLFHECDDHMWRLGERGIPEGLEVSGGSDWFALTHPFVEYVVKSQDALVVGLKKFYTYALLPAESFFHTVLGNSHMCETLVDNNLRVTNWNRKLGCKCQYKHIVDWCGCSPNDFKPADLVRIQFESSVNQEAIDILDTHLYGQYPPGTLALKAYWESVYEREDGLNTHTLSDVQLTAHTSLTRLGLQSLHGKGPDCKFESIGFPVSVNVYFYDDRFQGYLVKQEVQTASGGRDTLEVWSVPQATLQLENNLREFERLKHLEVGTDWDPKERIFRTSRAGSMGPAGRAWRAAGRCWVRNLTGAHGPGVWHVRVLRMWERVAQTRFLITPLSYHTHKPFSTADDGWLHAGPAGNLYLEQSFQQLSSVLRLPSLESGLREAQGLAALQGRELDAWVDRGLSSFWSPAGVCSSAGSACAALPSCSQTSWSSMSPDPKAELGPVKSNGRIR</sequence>
<dbReference type="GO" id="GO:0005576">
    <property type="term" value="C:extracellular region"/>
    <property type="evidence" value="ECO:0007669"/>
    <property type="project" value="UniProtKB-SubCell"/>
</dbReference>
<evidence type="ECO:0000259" key="28">
    <source>
        <dbReference type="Pfam" id="PF12529"/>
    </source>
</evidence>
<dbReference type="AlphaFoldDB" id="A0AAV6FRV3"/>
<evidence type="ECO:0000256" key="13">
    <source>
        <dbReference type="ARBA" id="ARBA00022692"/>
    </source>
</evidence>
<dbReference type="GO" id="GO:0000139">
    <property type="term" value="C:Golgi membrane"/>
    <property type="evidence" value="ECO:0007669"/>
    <property type="project" value="UniProtKB-SubCell"/>
</dbReference>
<evidence type="ECO:0000256" key="12">
    <source>
        <dbReference type="ARBA" id="ARBA00022679"/>
    </source>
</evidence>
<evidence type="ECO:0000256" key="20">
    <source>
        <dbReference type="ARBA" id="ARBA00023157"/>
    </source>
</evidence>
<evidence type="ECO:0000256" key="11">
    <source>
        <dbReference type="ARBA" id="ARBA00022676"/>
    </source>
</evidence>
<keyword evidence="17" id="KW-1133">Transmembrane helix</keyword>
<keyword evidence="22" id="KW-0464">Manganese</keyword>
<keyword evidence="13" id="KW-0812">Transmembrane</keyword>
<dbReference type="GO" id="GO:0015012">
    <property type="term" value="P:heparan sulfate proteoglycan biosynthetic process"/>
    <property type="evidence" value="ECO:0007669"/>
    <property type="project" value="TreeGrafter"/>
</dbReference>
<evidence type="ECO:0000256" key="10">
    <source>
        <dbReference type="ARBA" id="ARBA00022525"/>
    </source>
</evidence>
<evidence type="ECO:0000256" key="22">
    <source>
        <dbReference type="ARBA" id="ARBA00023211"/>
    </source>
</evidence>
<dbReference type="Pfam" id="PF02485">
    <property type="entry name" value="Branch"/>
    <property type="match status" value="1"/>
</dbReference>
<keyword evidence="12" id="KW-0808">Transferase</keyword>
<evidence type="ECO:0000256" key="7">
    <source>
        <dbReference type="ARBA" id="ARBA00010195"/>
    </source>
</evidence>
<comment type="caution">
    <text evidence="29">The sequence shown here is derived from an EMBL/GenBank/DDBJ whole genome shotgun (WGS) entry which is preliminary data.</text>
</comment>
<keyword evidence="30" id="KW-1185">Reference proteome</keyword>
<dbReference type="GO" id="GO:0046872">
    <property type="term" value="F:metal ion binding"/>
    <property type="evidence" value="ECO:0007669"/>
    <property type="project" value="UniProtKB-KW"/>
</dbReference>
<keyword evidence="21" id="KW-0325">Glycoprotein</keyword>
<dbReference type="EC" id="2.4.2.26" evidence="9"/>
<comment type="catalytic activity">
    <reaction evidence="26">
        <text>UDP-alpha-D-xylose + L-seryl-[protein] = 3-O-(beta-D-xylosyl)-L-seryl-[protein] + UDP + H(+)</text>
        <dbReference type="Rhea" id="RHEA:50192"/>
        <dbReference type="Rhea" id="RHEA-COMP:9863"/>
        <dbReference type="Rhea" id="RHEA-COMP:12567"/>
        <dbReference type="ChEBI" id="CHEBI:15378"/>
        <dbReference type="ChEBI" id="CHEBI:29999"/>
        <dbReference type="ChEBI" id="CHEBI:57632"/>
        <dbReference type="ChEBI" id="CHEBI:58223"/>
        <dbReference type="ChEBI" id="CHEBI:132085"/>
        <dbReference type="EC" id="2.4.2.26"/>
    </reaction>
</comment>
<keyword evidence="20" id="KW-1015">Disulfide bond</keyword>
<evidence type="ECO:0000256" key="19">
    <source>
        <dbReference type="ARBA" id="ARBA00023136"/>
    </source>
</evidence>
<keyword evidence="11" id="KW-0328">Glycosyltransferase</keyword>
<evidence type="ECO:0000256" key="8">
    <source>
        <dbReference type="ARBA" id="ARBA00011245"/>
    </source>
</evidence>
<dbReference type="EMBL" id="JADWDJ010000022">
    <property type="protein sequence ID" value="KAG5263141.1"/>
    <property type="molecule type" value="Genomic_DNA"/>
</dbReference>
<evidence type="ECO:0000256" key="17">
    <source>
        <dbReference type="ARBA" id="ARBA00022989"/>
    </source>
</evidence>
<dbReference type="GO" id="GO:0030158">
    <property type="term" value="F:protein xylosyltransferase activity"/>
    <property type="evidence" value="ECO:0007669"/>
    <property type="project" value="UniProtKB-EC"/>
</dbReference>
<keyword evidence="19" id="KW-0472">Membrane</keyword>
<evidence type="ECO:0000256" key="14">
    <source>
        <dbReference type="ARBA" id="ARBA00022723"/>
    </source>
</evidence>